<accession>A0A0K0XYV8</accession>
<proteinExistence type="predicted"/>
<dbReference type="GO" id="GO:0016226">
    <property type="term" value="P:iron-sulfur cluster assembly"/>
    <property type="evidence" value="ECO:0007669"/>
    <property type="project" value="InterPro"/>
</dbReference>
<reference evidence="2 3" key="1">
    <citation type="submission" date="2015-07" db="EMBL/GenBank/DDBJ databases">
        <authorList>
            <person name="Noorani M."/>
        </authorList>
    </citation>
    <scope>NUCLEOTIDE SEQUENCE [LARGE SCALE GENOMIC DNA]</scope>
    <source>
        <strain evidence="2 3">KCTC 42284</strain>
    </source>
</reference>
<feature type="domain" description="NIF system FeS cluster assembly NifU N-terminal" evidence="1">
    <location>
        <begin position="9"/>
        <end position="85"/>
    </location>
</feature>
<dbReference type="EMBL" id="CP012154">
    <property type="protein sequence ID" value="AKS42812.1"/>
    <property type="molecule type" value="Genomic_DNA"/>
</dbReference>
<name>A0A0K0XYV8_9GAMM</name>
<dbReference type="GO" id="GO:0005506">
    <property type="term" value="F:iron ion binding"/>
    <property type="evidence" value="ECO:0007669"/>
    <property type="project" value="InterPro"/>
</dbReference>
<dbReference type="CDD" id="cd06664">
    <property type="entry name" value="IscU_like"/>
    <property type="match status" value="1"/>
</dbReference>
<keyword evidence="3" id="KW-1185">Reference proteome</keyword>
<dbReference type="STRING" id="1579979.WM2015_2451"/>
<evidence type="ECO:0000259" key="1">
    <source>
        <dbReference type="Pfam" id="PF01592"/>
    </source>
</evidence>
<dbReference type="Proteomes" id="UP000066624">
    <property type="component" value="Chromosome"/>
</dbReference>
<evidence type="ECO:0000313" key="3">
    <source>
        <dbReference type="Proteomes" id="UP000066624"/>
    </source>
</evidence>
<dbReference type="Gene3D" id="3.90.1010.10">
    <property type="match status" value="1"/>
</dbReference>
<gene>
    <name evidence="2" type="ORF">WM2015_2451</name>
</gene>
<dbReference type="InterPro" id="IPR002871">
    <property type="entry name" value="NIF_FeS_clus_asmbl_NifU_N"/>
</dbReference>
<organism evidence="2 3">
    <name type="scientific">Wenzhouxiangella marina</name>
    <dbReference type="NCBI Taxonomy" id="1579979"/>
    <lineage>
        <taxon>Bacteria</taxon>
        <taxon>Pseudomonadati</taxon>
        <taxon>Pseudomonadota</taxon>
        <taxon>Gammaproteobacteria</taxon>
        <taxon>Chromatiales</taxon>
        <taxon>Wenzhouxiangellaceae</taxon>
        <taxon>Wenzhouxiangella</taxon>
    </lineage>
</organism>
<dbReference type="AlphaFoldDB" id="A0A0K0XYV8"/>
<protein>
    <recommendedName>
        <fullName evidence="1">NIF system FeS cluster assembly NifU N-terminal domain-containing protein</fullName>
    </recommendedName>
</protein>
<dbReference type="SUPFAM" id="SSF82649">
    <property type="entry name" value="SufE/NifU"/>
    <property type="match status" value="1"/>
</dbReference>
<dbReference type="Pfam" id="PF01592">
    <property type="entry name" value="NifU_N"/>
    <property type="match status" value="1"/>
</dbReference>
<dbReference type="GO" id="GO:0051536">
    <property type="term" value="F:iron-sulfur cluster binding"/>
    <property type="evidence" value="ECO:0007669"/>
    <property type="project" value="InterPro"/>
</dbReference>
<dbReference type="KEGG" id="wma:WM2015_2451"/>
<sequence>MAMALDQLYQQLILEHNRSPRNYGPLPGATHSARGFDALCGDDLLFELQVEDNRIMAAAFSGEACAVTKACASMLTEWLPGRDRADIERGLSDFDQVLEGGAAPEPDFLGAFAQLGALAAFPSRQRNARLPWRCALDALDA</sequence>
<evidence type="ECO:0000313" key="2">
    <source>
        <dbReference type="EMBL" id="AKS42812.1"/>
    </source>
</evidence>